<dbReference type="InterPro" id="IPR002035">
    <property type="entry name" value="VWF_A"/>
</dbReference>
<dbReference type="EMBL" id="CAWYQH010000097">
    <property type="protein sequence ID" value="CAK8683948.1"/>
    <property type="molecule type" value="Genomic_DNA"/>
</dbReference>
<keyword evidence="6" id="KW-1185">Reference proteome</keyword>
<proteinExistence type="inferred from homology"/>
<evidence type="ECO:0000256" key="3">
    <source>
        <dbReference type="SAM" id="Phobius"/>
    </source>
</evidence>
<dbReference type="PROSITE" id="PS50234">
    <property type="entry name" value="VWFA"/>
    <property type="match status" value="1"/>
</dbReference>
<feature type="transmembrane region" description="Helical" evidence="3">
    <location>
        <begin position="1030"/>
        <end position="1054"/>
    </location>
</feature>
<evidence type="ECO:0000256" key="1">
    <source>
        <dbReference type="ARBA" id="ARBA00007060"/>
    </source>
</evidence>
<dbReference type="Gene3D" id="3.30.450.20">
    <property type="entry name" value="PAS domain"/>
    <property type="match status" value="2"/>
</dbReference>
<dbReference type="SUPFAM" id="SSF53300">
    <property type="entry name" value="vWA-like"/>
    <property type="match status" value="1"/>
</dbReference>
<evidence type="ECO:0000256" key="2">
    <source>
        <dbReference type="SAM" id="MobiDB-lite"/>
    </source>
</evidence>
<dbReference type="InterPro" id="IPR051173">
    <property type="entry name" value="Ca_channel_alpha-2/delta"/>
</dbReference>
<accession>A0ABP0FWG0</accession>
<dbReference type="Proteomes" id="UP001642483">
    <property type="component" value="Unassembled WGS sequence"/>
</dbReference>
<feature type="compositionally biased region" description="Basic and acidic residues" evidence="2">
    <location>
        <begin position="1222"/>
        <end position="1236"/>
    </location>
</feature>
<feature type="region of interest" description="Disordered" evidence="2">
    <location>
        <begin position="1062"/>
        <end position="1108"/>
    </location>
</feature>
<comment type="similarity">
    <text evidence="1">Belongs to the calcium channel subunit alpha-2/delta family.</text>
</comment>
<sequence>MVYVTPIPLFAVQNEVNHLHFQREFINGSKVADMLSETISKSVRSHIDAVRKLRKMVEDHLSEVNARWTACCQYDESDVKPDKNYKAKVDLNEVCGIVAPNAPGDLEPLSNAVLDVMRENRVNVPEIKWQYVATVQGYMAIYPAHKTPSCAFIDPRYRPWFIETASSVRKNVLILLDISGSMNKKYNSVPLINISLEAVSIILETLNPDDKLGVIAFNNRPHRPTGCFEKNMALATETNLSNLKAEFLQHLIPTGESVYAVGFENAFQLLELSIAKSNNSHAEDWKIILITDGRPKETNRITDVYSVIKEGNRRIGNRASIYVYGLGRNANMSILQAIASQSFSRTSATSSPPPQGFAYHVEEQSFLPNYISSLNEYYVRTSDDITPTFSVPYSDGGGLGLIFTVGLPILRPDNALYAVTAVDISVADFFQNSLFFDSNGASYFFIIDGTGRVMSHPLLPQPADHSDVPNFVQIDQLERHNGFDEIMNSMTSGGRGQKGLKIKKTLPIGYAVQEVDVEVTYFWRPIAAAVNFSLCFVLETNRFNVTLNPQDATFPGKPRTSFRYHRLDLGSNEDTCRHFYKKSTKSQSLVLFAPRSFVSPFRYVPEQETTSTVTSYFNMFEQVMKATSTSQVTDILRSHQSTADLFVDGVVSDVMWTSLVDRLWVNNTDDHIAQRFIATRTGVDRLYPGTTIDGEFDATQRIWYELAVANPDSCVTSPPYQDASGLGNVVSMSQAIKAPTTDDKSTIPTVLGVMGVDFSLDFLFAKVREIYPNCWSNRENGWSCMLVDNRGNIILHKDYTNKGVLEVKHIAGNKQLIGVLKNRKMAAQRRCLDLGEKVYRVSYEIKPNSYLNETYSGNVDICTQYFMAPVPHTNIFFVARPEPGYCVDSGCPPSNQTCLNNAAGSSSDGAWDCPCTQPIEIDNCANAIDLDDGVVPCYPDRQKISSNDDDCIPEHLNSCFNRNCKQAVNGSACTAMVGCSWCERDRSSTLLTTPYCSISEECYNGEEGQRLPGYEASAVCPVSVNTIDTVHLVLILVFGCIVLIILLSAIICLVKRRQRRNKEKEMSIDEEGQSTTSPFGPLSSPSSDGVESPTSLKNKGNLSPRKHSRAPQVIISVVDKDGSEILKKPVVLVQGGVTYGAPAPGVSATDLQRAKKRANSTPLIGRAFRKDRKLGDTSSTSSNNESGIHSGEENGKSCQSSGISDSSNNLSTPFTRSRQGRSRSEDIRRLPLEIRRLQQHQSPIKRAHPVSKRPNQVLDKVDGTSPKKDNFIHFDFPDSSLDYVPMRSASHSNIADDATVTKPSIHFPPEGRRRSADDILKPISPVVKATFSPALDLTSTNHSKSHLHGAHTQTHLRGPHLEGDGKSSRTNYANIFHGMSSYENHSPSVPQSSSSNLGQAKNEKQFQIFV</sequence>
<dbReference type="Pfam" id="PF13519">
    <property type="entry name" value="VWA_2"/>
    <property type="match status" value="1"/>
</dbReference>
<evidence type="ECO:0000313" key="6">
    <source>
        <dbReference type="Proteomes" id="UP001642483"/>
    </source>
</evidence>
<dbReference type="InterPro" id="IPR013680">
    <property type="entry name" value="VDCC_a2/dsu"/>
</dbReference>
<feature type="domain" description="VWFA" evidence="4">
    <location>
        <begin position="171"/>
        <end position="374"/>
    </location>
</feature>
<feature type="compositionally biased region" description="Polar residues" evidence="2">
    <location>
        <begin position="1073"/>
        <end position="1101"/>
    </location>
</feature>
<gene>
    <name evidence="5" type="ORF">CVLEPA_LOCUS14956</name>
</gene>
<dbReference type="Pfam" id="PF08473">
    <property type="entry name" value="VGCC_alpha2"/>
    <property type="match status" value="1"/>
</dbReference>
<dbReference type="InterPro" id="IPR036465">
    <property type="entry name" value="vWFA_dom_sf"/>
</dbReference>
<feature type="region of interest" description="Disordered" evidence="2">
    <location>
        <begin position="1341"/>
        <end position="1410"/>
    </location>
</feature>
<keyword evidence="3" id="KW-0472">Membrane</keyword>
<dbReference type="PANTHER" id="PTHR10166">
    <property type="entry name" value="VOLTAGE-DEPENDENT CALCIUM CHANNEL SUBUNIT ALPHA-2/DELTA-RELATED"/>
    <property type="match status" value="1"/>
</dbReference>
<evidence type="ECO:0000313" key="5">
    <source>
        <dbReference type="EMBL" id="CAK8683948.1"/>
    </source>
</evidence>
<reference evidence="5 6" key="1">
    <citation type="submission" date="2024-02" db="EMBL/GenBank/DDBJ databases">
        <authorList>
            <person name="Daric V."/>
            <person name="Darras S."/>
        </authorList>
    </citation>
    <scope>NUCLEOTIDE SEQUENCE [LARGE SCALE GENOMIC DNA]</scope>
</reference>
<keyword evidence="3" id="KW-0812">Transmembrane</keyword>
<protein>
    <recommendedName>
        <fullName evidence="4">VWFA domain-containing protein</fullName>
    </recommendedName>
</protein>
<comment type="caution">
    <text evidence="5">The sequence shown here is derived from an EMBL/GenBank/DDBJ whole genome shotgun (WGS) entry which is preliminary data.</text>
</comment>
<keyword evidence="3" id="KW-1133">Transmembrane helix</keyword>
<evidence type="ECO:0000259" key="4">
    <source>
        <dbReference type="PROSITE" id="PS50234"/>
    </source>
</evidence>
<feature type="region of interest" description="Disordered" evidence="2">
    <location>
        <begin position="1138"/>
        <end position="1264"/>
    </location>
</feature>
<feature type="compositionally biased region" description="Polar residues" evidence="2">
    <location>
        <begin position="1176"/>
        <end position="1187"/>
    </location>
</feature>
<dbReference type="SMART" id="SM00327">
    <property type="entry name" value="VWA"/>
    <property type="match status" value="1"/>
</dbReference>
<dbReference type="PANTHER" id="PTHR10166:SF66">
    <property type="entry name" value="VWFA AND CACHE DOMAIN-CONTAINING PROTEIN CG16868"/>
    <property type="match status" value="1"/>
</dbReference>
<organism evidence="5 6">
    <name type="scientific">Clavelina lepadiformis</name>
    <name type="common">Light-bulb sea squirt</name>
    <name type="synonym">Ascidia lepadiformis</name>
    <dbReference type="NCBI Taxonomy" id="159417"/>
    <lineage>
        <taxon>Eukaryota</taxon>
        <taxon>Metazoa</taxon>
        <taxon>Chordata</taxon>
        <taxon>Tunicata</taxon>
        <taxon>Ascidiacea</taxon>
        <taxon>Aplousobranchia</taxon>
        <taxon>Clavelinidae</taxon>
        <taxon>Clavelina</taxon>
    </lineage>
</organism>
<dbReference type="Gene3D" id="3.40.50.410">
    <property type="entry name" value="von Willebrand factor, type A domain"/>
    <property type="match status" value="1"/>
</dbReference>
<feature type="compositionally biased region" description="Low complexity" evidence="2">
    <location>
        <begin position="1386"/>
        <end position="1395"/>
    </location>
</feature>
<feature type="compositionally biased region" description="Low complexity" evidence="2">
    <location>
        <begin position="1197"/>
        <end position="1211"/>
    </location>
</feature>
<name>A0ABP0FWG0_CLALP</name>